<evidence type="ECO:0000313" key="3">
    <source>
        <dbReference type="Proteomes" id="UP000030004"/>
    </source>
</evidence>
<dbReference type="EMBL" id="AQQX01000013">
    <property type="protein sequence ID" value="KGM47173.1"/>
    <property type="molecule type" value="Genomic_DNA"/>
</dbReference>
<dbReference type="InterPro" id="IPR010221">
    <property type="entry name" value="VCBS_dom"/>
</dbReference>
<keyword evidence="3" id="KW-1185">Reference proteome</keyword>
<dbReference type="STRING" id="1461694.ATO9_19365"/>
<dbReference type="Gene3D" id="2.60.40.10">
    <property type="entry name" value="Immunoglobulins"/>
    <property type="match status" value="1"/>
</dbReference>
<feature type="domain" description="RapA2 cadherin-like" evidence="1">
    <location>
        <begin position="255"/>
        <end position="315"/>
    </location>
</feature>
<gene>
    <name evidence="2" type="ORF">ATO9_19365</name>
</gene>
<dbReference type="InterPro" id="IPR013783">
    <property type="entry name" value="Ig-like_fold"/>
</dbReference>
<dbReference type="InterPro" id="IPR040853">
    <property type="entry name" value="RapA2_cadherin-like"/>
</dbReference>
<sequence length="516" mass="56180">MSLDEWLAIQTSLRADLKALSQQIDAGRDRRWFEFDSLNVKVREFEALRLVVDGKEISWEDSPVSAVNDRIRVSEDRVARGSVLDNDDLGDPLDAVTLISGPSRGDLKLRDDGTFRFKAAGSFDELALGEVAKEVFKYRVTDIDGDSDTARGKIRIVGKNDAPVMAAGEMSAIVDEGGQPLDLTALGSDVDSDDDGATLIYTITGAPVEGQAWLDGSNLYFETEGDMQDLAPGETRDVFVEVTATDQHGASATSTITVTIEGSDQAPVASNNRFTVAEDEVGTFDVLSNDTIIDFGDTFELVRACGAQNGKVAVDIGTVRRAFAPDCLGGDTNQPAGPALRDVMIPERRFSPLGSPVGSNQWRLHGSLSSVLSQQVFQHHVVQHRACQRPFELGILILRRLQPGPLGHFNTSILGPQFVERGGAQPAPAVHLSRRKPGLLFLDHPDYLRLGETALSHVSAPSELAQTQHHGDGFRGGKVNRSVLASWRPKRRPRIAVWCYCPSERLHPFNVVTSTF</sequence>
<comment type="caution">
    <text evidence="2">The sequence shown here is derived from an EMBL/GenBank/DDBJ whole genome shotgun (WGS) entry which is preliminary data.</text>
</comment>
<dbReference type="eggNOG" id="COG0824">
    <property type="taxonomic scope" value="Bacteria"/>
</dbReference>
<dbReference type="NCBIfam" id="TIGR01965">
    <property type="entry name" value="VCBS_repeat"/>
    <property type="match status" value="2"/>
</dbReference>
<accession>A0A0A0EAQ7</accession>
<evidence type="ECO:0000313" key="2">
    <source>
        <dbReference type="EMBL" id="KGM47173.1"/>
    </source>
</evidence>
<dbReference type="Pfam" id="PF17963">
    <property type="entry name" value="Big_9"/>
    <property type="match status" value="1"/>
</dbReference>
<evidence type="ECO:0000259" key="1">
    <source>
        <dbReference type="Pfam" id="PF17803"/>
    </source>
</evidence>
<reference evidence="2 3" key="1">
    <citation type="journal article" date="2015" name="Antonie Van Leeuwenhoek">
        <title>Pseudooceanicola atlanticus gen. nov. sp. nov., isolated from surface seawater of the Atlantic Ocean and reclassification of Oceanicola batsensis, Oceanicola marinus, Oceanicola nitratireducens, Oceanicola nanhaiensis, Oceanicola antarcticus and Oceanicola flagellatus, as Pseudooceanicola batsensis comb. nov., Pseudooceanicola marinus comb. nov., Pseudooceanicola nitratireducens comb. nov., Pseudooceanicola nanhaiensis comb. nov., Pseudooceanicola antarcticus comb. nov., and Pseudooceanicola flagellatus comb. nov.</title>
        <authorList>
            <person name="Lai Q."/>
            <person name="Li G."/>
            <person name="Liu X."/>
            <person name="Du Y."/>
            <person name="Sun F."/>
            <person name="Shao Z."/>
        </authorList>
    </citation>
    <scope>NUCLEOTIDE SEQUENCE [LARGE SCALE GENOMIC DNA]</scope>
    <source>
        <strain evidence="2 3">22II-s11g</strain>
    </source>
</reference>
<dbReference type="AlphaFoldDB" id="A0A0A0EAQ7"/>
<proteinExistence type="predicted"/>
<dbReference type="Pfam" id="PF17803">
    <property type="entry name" value="Cadherin_4"/>
    <property type="match status" value="1"/>
</dbReference>
<dbReference type="Proteomes" id="UP000030004">
    <property type="component" value="Unassembled WGS sequence"/>
</dbReference>
<organism evidence="2 3">
    <name type="scientific">Pseudooceanicola atlanticus</name>
    <dbReference type="NCBI Taxonomy" id="1461694"/>
    <lineage>
        <taxon>Bacteria</taxon>
        <taxon>Pseudomonadati</taxon>
        <taxon>Pseudomonadota</taxon>
        <taxon>Alphaproteobacteria</taxon>
        <taxon>Rhodobacterales</taxon>
        <taxon>Paracoccaceae</taxon>
        <taxon>Pseudooceanicola</taxon>
    </lineage>
</organism>
<protein>
    <recommendedName>
        <fullName evidence="1">RapA2 cadherin-like domain-containing protein</fullName>
    </recommendedName>
</protein>
<name>A0A0A0EAQ7_9RHOB</name>